<dbReference type="Pfam" id="PF00053">
    <property type="entry name" value="EGF_laminin"/>
    <property type="match status" value="1"/>
</dbReference>
<reference evidence="4" key="1">
    <citation type="submission" date="2022-11" db="UniProtKB">
        <authorList>
            <consortium name="WormBaseParasite"/>
        </authorList>
    </citation>
    <scope>IDENTIFICATION</scope>
</reference>
<protein>
    <submittedName>
        <fullName evidence="4">Laminin EGF-like domain-containing protein</fullName>
    </submittedName>
</protein>
<dbReference type="WBParaSite" id="PSAMB.scaffold22762size476.g38709.t1">
    <property type="protein sequence ID" value="PSAMB.scaffold22762size476.g38709.t1"/>
    <property type="gene ID" value="PSAMB.scaffold22762size476.g38709"/>
</dbReference>
<name>A0A914VQP3_9BILA</name>
<comment type="caution">
    <text evidence="1">Lacks conserved residue(s) required for the propagation of feature annotation.</text>
</comment>
<evidence type="ECO:0000313" key="4">
    <source>
        <dbReference type="WBParaSite" id="PSAMB.scaffold22762size476.g38709.t1"/>
    </source>
</evidence>
<keyword evidence="3" id="KW-1185">Reference proteome</keyword>
<feature type="domain" description="Laminin EGF-like" evidence="2">
    <location>
        <begin position="1"/>
        <end position="40"/>
    </location>
</feature>
<accession>A0A914VQP3</accession>
<dbReference type="PROSITE" id="PS01248">
    <property type="entry name" value="EGF_LAM_1"/>
    <property type="match status" value="1"/>
</dbReference>
<evidence type="ECO:0000256" key="1">
    <source>
        <dbReference type="PROSITE-ProRule" id="PRU00460"/>
    </source>
</evidence>
<dbReference type="CDD" id="cd00055">
    <property type="entry name" value="EGF_Lam"/>
    <property type="match status" value="1"/>
</dbReference>
<dbReference type="PROSITE" id="PS50027">
    <property type="entry name" value="EGF_LAM_2"/>
    <property type="match status" value="1"/>
</dbReference>
<evidence type="ECO:0000259" key="2">
    <source>
        <dbReference type="PROSITE" id="PS50027"/>
    </source>
</evidence>
<dbReference type="Gene3D" id="2.170.300.10">
    <property type="entry name" value="Tie2 ligand-binding domain superfamily"/>
    <property type="match status" value="1"/>
</dbReference>
<keyword evidence="1" id="KW-1015">Disulfide bond</keyword>
<dbReference type="AlphaFoldDB" id="A0A914VQP3"/>
<dbReference type="PROSITE" id="PS00022">
    <property type="entry name" value="EGF_1"/>
    <property type="match status" value="1"/>
</dbReference>
<dbReference type="SUPFAM" id="SSF57196">
    <property type="entry name" value="EGF/Laminin"/>
    <property type="match status" value="1"/>
</dbReference>
<sequence length="73" mass="7940">PTAGPDGRCQCKAYVTGPNCDQCIANSFHFSPANPQGCIPCFCSGVTQDCSSSSWYRHTEEVDFSRGGRNIFE</sequence>
<evidence type="ECO:0000313" key="3">
    <source>
        <dbReference type="Proteomes" id="UP000887566"/>
    </source>
</evidence>
<dbReference type="InterPro" id="IPR002049">
    <property type="entry name" value="LE_dom"/>
</dbReference>
<keyword evidence="1" id="KW-0424">Laminin EGF-like domain</keyword>
<dbReference type="Proteomes" id="UP000887566">
    <property type="component" value="Unplaced"/>
</dbReference>
<organism evidence="3 4">
    <name type="scientific">Plectus sambesii</name>
    <dbReference type="NCBI Taxonomy" id="2011161"/>
    <lineage>
        <taxon>Eukaryota</taxon>
        <taxon>Metazoa</taxon>
        <taxon>Ecdysozoa</taxon>
        <taxon>Nematoda</taxon>
        <taxon>Chromadorea</taxon>
        <taxon>Plectida</taxon>
        <taxon>Plectina</taxon>
        <taxon>Plectoidea</taxon>
        <taxon>Plectidae</taxon>
        <taxon>Plectus</taxon>
    </lineage>
</organism>
<feature type="disulfide bond" evidence="1">
    <location>
        <begin position="11"/>
        <end position="20"/>
    </location>
</feature>
<dbReference type="InterPro" id="IPR000742">
    <property type="entry name" value="EGF"/>
</dbReference>
<proteinExistence type="predicted"/>